<dbReference type="GO" id="GO:0016787">
    <property type="term" value="F:hydrolase activity"/>
    <property type="evidence" value="ECO:0007669"/>
    <property type="project" value="UniProtKB-KW"/>
</dbReference>
<dbReference type="Proteomes" id="UP000241462">
    <property type="component" value="Unassembled WGS sequence"/>
</dbReference>
<evidence type="ECO:0000259" key="1">
    <source>
        <dbReference type="Pfam" id="PF00561"/>
    </source>
</evidence>
<dbReference type="EMBL" id="KZ678568">
    <property type="protein sequence ID" value="PSR79376.1"/>
    <property type="molecule type" value="Genomic_DNA"/>
</dbReference>
<dbReference type="SUPFAM" id="SSF53474">
    <property type="entry name" value="alpha/beta-Hydrolases"/>
    <property type="match status" value="1"/>
</dbReference>
<accession>A0A2T2ZY46</accession>
<dbReference type="ESTHER" id="9pezi-a0a2t2zy46">
    <property type="family name" value="Fungal-D14-Strigolactone-R"/>
</dbReference>
<dbReference type="InterPro" id="IPR029058">
    <property type="entry name" value="AB_hydrolase_fold"/>
</dbReference>
<dbReference type="Pfam" id="PF00561">
    <property type="entry name" value="Abhydrolase_1"/>
    <property type="match status" value="1"/>
</dbReference>
<evidence type="ECO:0000313" key="2">
    <source>
        <dbReference type="EMBL" id="PSR79376.1"/>
    </source>
</evidence>
<dbReference type="InParanoid" id="A0A2T2ZY46"/>
<gene>
    <name evidence="2" type="ORF">BD289DRAFT_485591</name>
</gene>
<proteinExistence type="predicted"/>
<dbReference type="Gene3D" id="3.40.50.1820">
    <property type="entry name" value="alpha/beta hydrolase"/>
    <property type="match status" value="1"/>
</dbReference>
<name>A0A2T2ZY46_9PEZI</name>
<organism evidence="2 3">
    <name type="scientific">Coniella lustricola</name>
    <dbReference type="NCBI Taxonomy" id="2025994"/>
    <lineage>
        <taxon>Eukaryota</taxon>
        <taxon>Fungi</taxon>
        <taxon>Dikarya</taxon>
        <taxon>Ascomycota</taxon>
        <taxon>Pezizomycotina</taxon>
        <taxon>Sordariomycetes</taxon>
        <taxon>Sordariomycetidae</taxon>
        <taxon>Diaporthales</taxon>
        <taxon>Schizoparmaceae</taxon>
        <taxon>Coniella</taxon>
    </lineage>
</organism>
<keyword evidence="3" id="KW-1185">Reference proteome</keyword>
<dbReference type="InterPro" id="IPR000073">
    <property type="entry name" value="AB_hydrolase_1"/>
</dbReference>
<keyword evidence="2" id="KW-0378">Hydrolase</keyword>
<feature type="domain" description="AB hydrolase-1" evidence="1">
    <location>
        <begin position="31"/>
        <end position="286"/>
    </location>
</feature>
<protein>
    <submittedName>
        <fullName evidence="2">Putative valacyclovir hydrolase</fullName>
    </submittedName>
</protein>
<dbReference type="AlphaFoldDB" id="A0A2T2ZY46"/>
<dbReference type="PANTHER" id="PTHR45763:SF46">
    <property type="entry name" value="AB HYDROLASE-1 DOMAIN-CONTAINING PROTEIN"/>
    <property type="match status" value="1"/>
</dbReference>
<dbReference type="PANTHER" id="PTHR45763">
    <property type="entry name" value="HYDROLASE, ALPHA/BETA FOLD FAMILY PROTEIN, EXPRESSED-RELATED"/>
    <property type="match status" value="1"/>
</dbReference>
<dbReference type="OrthoDB" id="294702at2759"/>
<sequence>MTHQTLTLPDGRTLEYVVSGANDKHANDDFALLYFHGTVGSSLPYVQTSDACRQAGIKLITPSRPGYGGSTRHKGRRVVDVVADMEALLAELKVRSCVAVGHSGGGPHAMACAAKLQACVAAVVIAGAVPVDAEGLDYAAGQGETNVEEWLAMQQGEPAVRAYCTQEATSMLAADARTLTDALASLLPAIDKDALRANNCSMGQHLVDQIQDGLRDGQIDGWVDDDLELMQEWGFDLTTEVKVPTHVYQGSEDRMVPLAHGEWLAGHLPAGLVNKRVVHGQGHISILGLAMDEVLALAGALKRSEEGLV</sequence>
<reference evidence="2 3" key="1">
    <citation type="journal article" date="2018" name="Mycol. Prog.">
        <title>Coniella lustricola, a new species from submerged detritus.</title>
        <authorList>
            <person name="Raudabaugh D.B."/>
            <person name="Iturriaga T."/>
            <person name="Carver A."/>
            <person name="Mondo S."/>
            <person name="Pangilinan J."/>
            <person name="Lipzen A."/>
            <person name="He G."/>
            <person name="Amirebrahimi M."/>
            <person name="Grigoriev I.V."/>
            <person name="Miller A.N."/>
        </authorList>
    </citation>
    <scope>NUCLEOTIDE SEQUENCE [LARGE SCALE GENOMIC DNA]</scope>
    <source>
        <strain evidence="2 3">B22-T-1</strain>
    </source>
</reference>
<dbReference type="STRING" id="2025994.A0A2T2ZY46"/>
<evidence type="ECO:0000313" key="3">
    <source>
        <dbReference type="Proteomes" id="UP000241462"/>
    </source>
</evidence>